<proteinExistence type="inferred from homology"/>
<dbReference type="GO" id="GO:0050660">
    <property type="term" value="F:flavin adenine dinucleotide binding"/>
    <property type="evidence" value="ECO:0007669"/>
    <property type="project" value="TreeGrafter"/>
</dbReference>
<protein>
    <recommendedName>
        <fullName evidence="6">FAD/NAD(P)-binding domain-containing protein</fullName>
    </recommendedName>
</protein>
<evidence type="ECO:0000256" key="3">
    <source>
        <dbReference type="ARBA" id="ARBA00022827"/>
    </source>
</evidence>
<evidence type="ECO:0000313" key="8">
    <source>
        <dbReference type="Proteomes" id="UP000822688"/>
    </source>
</evidence>
<dbReference type="PANTHER" id="PTHR43735:SF3">
    <property type="entry name" value="FERROPTOSIS SUPPRESSOR PROTEIN 1"/>
    <property type="match status" value="1"/>
</dbReference>
<evidence type="ECO:0000256" key="1">
    <source>
        <dbReference type="ARBA" id="ARBA00006442"/>
    </source>
</evidence>
<evidence type="ECO:0000259" key="6">
    <source>
        <dbReference type="Pfam" id="PF07992"/>
    </source>
</evidence>
<dbReference type="Gene3D" id="3.50.50.100">
    <property type="match status" value="1"/>
</dbReference>
<evidence type="ECO:0000313" key="7">
    <source>
        <dbReference type="EMBL" id="KAG0562401.1"/>
    </source>
</evidence>
<reference evidence="7" key="1">
    <citation type="submission" date="2020-06" db="EMBL/GenBank/DDBJ databases">
        <title>WGS assembly of Ceratodon purpureus strain R40.</title>
        <authorList>
            <person name="Carey S.B."/>
            <person name="Jenkins J."/>
            <person name="Shu S."/>
            <person name="Lovell J.T."/>
            <person name="Sreedasyam A."/>
            <person name="Maumus F."/>
            <person name="Tiley G.P."/>
            <person name="Fernandez-Pozo N."/>
            <person name="Barry K."/>
            <person name="Chen C."/>
            <person name="Wang M."/>
            <person name="Lipzen A."/>
            <person name="Daum C."/>
            <person name="Saski C.A."/>
            <person name="Payton A.C."/>
            <person name="Mcbreen J.C."/>
            <person name="Conrad R.E."/>
            <person name="Kollar L.M."/>
            <person name="Olsson S."/>
            <person name="Huttunen S."/>
            <person name="Landis J.B."/>
            <person name="Wickett N.J."/>
            <person name="Johnson M.G."/>
            <person name="Rensing S.A."/>
            <person name="Grimwood J."/>
            <person name="Schmutz J."/>
            <person name="Mcdaniel S.F."/>
        </authorList>
    </citation>
    <scope>NUCLEOTIDE SEQUENCE</scope>
    <source>
        <strain evidence="7">R40</strain>
    </source>
</reference>
<name>A0A8T0GRV8_CERPU</name>
<dbReference type="Proteomes" id="UP000822688">
    <property type="component" value="Chromosome 9"/>
</dbReference>
<keyword evidence="8" id="KW-1185">Reference proteome</keyword>
<keyword evidence="3" id="KW-0274">FAD</keyword>
<keyword evidence="2" id="KW-0285">Flavoprotein</keyword>
<dbReference type="PANTHER" id="PTHR43735">
    <property type="entry name" value="APOPTOSIS-INDUCING FACTOR 1"/>
    <property type="match status" value="1"/>
</dbReference>
<gene>
    <name evidence="7" type="ORF">KC19_9G143200</name>
</gene>
<sequence length="355" mass="38567">MAEKKRIVVVGGGVAGTCVAKSFDTDSYKLTFIDPKDFFEVPYARLRCIVEPKFAQRSIMKHSEYLKKGTFLQTSATGVSGQELITASGERVAFDFLVIGTGTTFSGPTTKEEMLKFYQAETQNIQAAETVLIIGGGPVGVELAGEVATDFPNKKVTLVHGGERLLEFLGPKASTKALKWLQSKKVTVVLNDRIDSEGLAGPHYVTKKGIAIQADAHFVCVGKRVGSSWLRGSDLENVLDKEGRLMVDRNMRVQGYSYVFALGDVCDTNEIKQGYLATKQAAVVIENMKKHIKDPYTAKLTEYKPATTPFAIVSLGRNLGLMQMPLGTLVGRLPGMLKSKDLFVGSSRKALGLSG</sequence>
<dbReference type="AlphaFoldDB" id="A0A8T0GRV8"/>
<dbReference type="FunFam" id="3.50.50.100:FF:000006">
    <property type="entry name" value="apoptosis-inducing factor 2"/>
    <property type="match status" value="1"/>
</dbReference>
<comment type="function">
    <text evidence="5">Putative FAD-dependent oxidoreductase.</text>
</comment>
<dbReference type="SUPFAM" id="SSF51905">
    <property type="entry name" value="FAD/NAD(P)-binding domain"/>
    <property type="match status" value="2"/>
</dbReference>
<dbReference type="InterPro" id="IPR036188">
    <property type="entry name" value="FAD/NAD-bd_sf"/>
</dbReference>
<keyword evidence="4" id="KW-0560">Oxidoreductase</keyword>
<comment type="caution">
    <text evidence="7">The sequence shown here is derived from an EMBL/GenBank/DDBJ whole genome shotgun (WGS) entry which is preliminary data.</text>
</comment>
<dbReference type="InterPro" id="IPR023753">
    <property type="entry name" value="FAD/NAD-binding_dom"/>
</dbReference>
<accession>A0A8T0GRV8</accession>
<dbReference type="Pfam" id="PF07992">
    <property type="entry name" value="Pyr_redox_2"/>
    <property type="match status" value="1"/>
</dbReference>
<evidence type="ECO:0000256" key="2">
    <source>
        <dbReference type="ARBA" id="ARBA00022630"/>
    </source>
</evidence>
<comment type="similarity">
    <text evidence="1">Belongs to the FAD-dependent oxidoreductase family.</text>
</comment>
<dbReference type="GO" id="GO:0005737">
    <property type="term" value="C:cytoplasm"/>
    <property type="evidence" value="ECO:0007669"/>
    <property type="project" value="TreeGrafter"/>
</dbReference>
<organism evidence="7 8">
    <name type="scientific">Ceratodon purpureus</name>
    <name type="common">Fire moss</name>
    <name type="synonym">Dicranum purpureum</name>
    <dbReference type="NCBI Taxonomy" id="3225"/>
    <lineage>
        <taxon>Eukaryota</taxon>
        <taxon>Viridiplantae</taxon>
        <taxon>Streptophyta</taxon>
        <taxon>Embryophyta</taxon>
        <taxon>Bryophyta</taxon>
        <taxon>Bryophytina</taxon>
        <taxon>Bryopsida</taxon>
        <taxon>Dicranidae</taxon>
        <taxon>Pseudoditrichales</taxon>
        <taxon>Ditrichaceae</taxon>
        <taxon>Ceratodon</taxon>
    </lineage>
</organism>
<feature type="domain" description="FAD/NAD(P)-binding" evidence="6">
    <location>
        <begin position="6"/>
        <end position="281"/>
    </location>
</feature>
<evidence type="ECO:0000256" key="5">
    <source>
        <dbReference type="ARBA" id="ARBA00057036"/>
    </source>
</evidence>
<dbReference type="EMBL" id="CM026430">
    <property type="protein sequence ID" value="KAG0562401.1"/>
    <property type="molecule type" value="Genomic_DNA"/>
</dbReference>
<dbReference type="PRINTS" id="PR00368">
    <property type="entry name" value="FADPNR"/>
</dbReference>
<evidence type="ECO:0000256" key="4">
    <source>
        <dbReference type="ARBA" id="ARBA00023002"/>
    </source>
</evidence>
<dbReference type="GO" id="GO:0004174">
    <property type="term" value="F:electron-transferring-flavoprotein dehydrogenase activity"/>
    <property type="evidence" value="ECO:0007669"/>
    <property type="project" value="TreeGrafter"/>
</dbReference>